<dbReference type="InterPro" id="IPR003660">
    <property type="entry name" value="HAMP_dom"/>
</dbReference>
<comment type="catalytic activity">
    <reaction evidence="1">
        <text>ATP + protein L-histidine = ADP + protein N-phospho-L-histidine.</text>
        <dbReference type="EC" id="2.7.13.3"/>
    </reaction>
</comment>
<dbReference type="GO" id="GO:0000155">
    <property type="term" value="F:phosphorelay sensor kinase activity"/>
    <property type="evidence" value="ECO:0007669"/>
    <property type="project" value="InterPro"/>
</dbReference>
<evidence type="ECO:0000256" key="4">
    <source>
        <dbReference type="ARBA" id="ARBA00022553"/>
    </source>
</evidence>
<accession>A0A9X3TZX8</accession>
<keyword evidence="9" id="KW-0902">Two-component regulatory system</keyword>
<dbReference type="InterPro" id="IPR036097">
    <property type="entry name" value="HisK_dim/P_sf"/>
</dbReference>
<comment type="caution">
    <text evidence="13">The sequence shown here is derived from an EMBL/GenBank/DDBJ whole genome shotgun (WGS) entry which is preliminary data.</text>
</comment>
<evidence type="ECO:0000256" key="10">
    <source>
        <dbReference type="SAM" id="Phobius"/>
    </source>
</evidence>
<dbReference type="SMART" id="SM00304">
    <property type="entry name" value="HAMP"/>
    <property type="match status" value="1"/>
</dbReference>
<reference evidence="13" key="2">
    <citation type="journal article" date="2023" name="Syst. Appl. Microbiol.">
        <title>Govania unica gen. nov., sp. nov., a rare biosphere bacterium that represents a novel family in the class Alphaproteobacteria.</title>
        <authorList>
            <person name="Vandamme P."/>
            <person name="Peeters C."/>
            <person name="Hettiarachchi A."/>
            <person name="Cnockaert M."/>
            <person name="Carlier A."/>
        </authorList>
    </citation>
    <scope>NUCLEOTIDE SEQUENCE</scope>
    <source>
        <strain evidence="13">LMG 31809</strain>
    </source>
</reference>
<evidence type="ECO:0000256" key="3">
    <source>
        <dbReference type="ARBA" id="ARBA00012438"/>
    </source>
</evidence>
<evidence type="ECO:0000259" key="12">
    <source>
        <dbReference type="PROSITE" id="PS50885"/>
    </source>
</evidence>
<dbReference type="GO" id="GO:0005886">
    <property type="term" value="C:plasma membrane"/>
    <property type="evidence" value="ECO:0007669"/>
    <property type="project" value="TreeGrafter"/>
</dbReference>
<feature type="domain" description="Histidine kinase" evidence="11">
    <location>
        <begin position="240"/>
        <end position="455"/>
    </location>
</feature>
<dbReference type="EMBL" id="JANWOI010000004">
    <property type="protein sequence ID" value="MDA5194757.1"/>
    <property type="molecule type" value="Genomic_DNA"/>
</dbReference>
<keyword evidence="4" id="KW-0597">Phosphoprotein</keyword>
<evidence type="ECO:0000256" key="9">
    <source>
        <dbReference type="ARBA" id="ARBA00023012"/>
    </source>
</evidence>
<protein>
    <recommendedName>
        <fullName evidence="3">histidine kinase</fullName>
        <ecNumber evidence="3">2.7.13.3</ecNumber>
    </recommendedName>
</protein>
<evidence type="ECO:0000259" key="11">
    <source>
        <dbReference type="PROSITE" id="PS50109"/>
    </source>
</evidence>
<evidence type="ECO:0000313" key="13">
    <source>
        <dbReference type="EMBL" id="MDA5194757.1"/>
    </source>
</evidence>
<proteinExistence type="predicted"/>
<evidence type="ECO:0000256" key="2">
    <source>
        <dbReference type="ARBA" id="ARBA00004370"/>
    </source>
</evidence>
<keyword evidence="8 10" id="KW-1133">Transmembrane helix</keyword>
<evidence type="ECO:0000256" key="6">
    <source>
        <dbReference type="ARBA" id="ARBA00022692"/>
    </source>
</evidence>
<dbReference type="Gene3D" id="6.10.340.10">
    <property type="match status" value="1"/>
</dbReference>
<dbReference type="Gene3D" id="3.30.565.10">
    <property type="entry name" value="Histidine kinase-like ATPase, C-terminal domain"/>
    <property type="match status" value="1"/>
</dbReference>
<dbReference type="SUPFAM" id="SSF47384">
    <property type="entry name" value="Homodimeric domain of signal transducing histidine kinase"/>
    <property type="match status" value="1"/>
</dbReference>
<dbReference type="SUPFAM" id="SSF158472">
    <property type="entry name" value="HAMP domain-like"/>
    <property type="match status" value="1"/>
</dbReference>
<dbReference type="PANTHER" id="PTHR45436">
    <property type="entry name" value="SENSOR HISTIDINE KINASE YKOH"/>
    <property type="match status" value="1"/>
</dbReference>
<name>A0A9X3TZX8_9PROT</name>
<dbReference type="InterPro" id="IPR003661">
    <property type="entry name" value="HisK_dim/P_dom"/>
</dbReference>
<dbReference type="CDD" id="cd06225">
    <property type="entry name" value="HAMP"/>
    <property type="match status" value="1"/>
</dbReference>
<gene>
    <name evidence="13" type="ORF">NYP16_12420</name>
</gene>
<dbReference type="InterPro" id="IPR005467">
    <property type="entry name" value="His_kinase_dom"/>
</dbReference>
<dbReference type="InterPro" id="IPR003594">
    <property type="entry name" value="HATPase_dom"/>
</dbReference>
<reference evidence="13" key="1">
    <citation type="submission" date="2022-08" db="EMBL/GenBank/DDBJ databases">
        <authorList>
            <person name="Vandamme P."/>
            <person name="Hettiarachchi A."/>
            <person name="Peeters C."/>
            <person name="Cnockaert M."/>
            <person name="Carlier A."/>
        </authorList>
    </citation>
    <scope>NUCLEOTIDE SEQUENCE</scope>
    <source>
        <strain evidence="13">LMG 31809</strain>
    </source>
</reference>
<dbReference type="Pfam" id="PF02518">
    <property type="entry name" value="HATPase_c"/>
    <property type="match status" value="1"/>
</dbReference>
<evidence type="ECO:0000313" key="14">
    <source>
        <dbReference type="Proteomes" id="UP001141619"/>
    </source>
</evidence>
<evidence type="ECO:0000256" key="1">
    <source>
        <dbReference type="ARBA" id="ARBA00000085"/>
    </source>
</evidence>
<evidence type="ECO:0000256" key="5">
    <source>
        <dbReference type="ARBA" id="ARBA00022679"/>
    </source>
</evidence>
<organism evidence="13 14">
    <name type="scientific">Govanella unica</name>
    <dbReference type="NCBI Taxonomy" id="2975056"/>
    <lineage>
        <taxon>Bacteria</taxon>
        <taxon>Pseudomonadati</taxon>
        <taxon>Pseudomonadota</taxon>
        <taxon>Alphaproteobacteria</taxon>
        <taxon>Emcibacterales</taxon>
        <taxon>Govanellaceae</taxon>
        <taxon>Govanella</taxon>
    </lineage>
</organism>
<dbReference type="InterPro" id="IPR036890">
    <property type="entry name" value="HATPase_C_sf"/>
</dbReference>
<dbReference type="PROSITE" id="PS50885">
    <property type="entry name" value="HAMP"/>
    <property type="match status" value="1"/>
</dbReference>
<dbReference type="InterPro" id="IPR050428">
    <property type="entry name" value="TCS_sensor_his_kinase"/>
</dbReference>
<dbReference type="SMART" id="SM00387">
    <property type="entry name" value="HATPase_c"/>
    <property type="match status" value="1"/>
</dbReference>
<feature type="transmembrane region" description="Helical" evidence="10">
    <location>
        <begin position="12"/>
        <end position="33"/>
    </location>
</feature>
<keyword evidence="10" id="KW-0472">Membrane</keyword>
<keyword evidence="7 13" id="KW-0418">Kinase</keyword>
<keyword evidence="14" id="KW-1185">Reference proteome</keyword>
<keyword evidence="5" id="KW-0808">Transferase</keyword>
<keyword evidence="6 10" id="KW-0812">Transmembrane</keyword>
<comment type="subcellular location">
    <subcellularLocation>
        <location evidence="2">Membrane</location>
    </subcellularLocation>
</comment>
<feature type="domain" description="HAMP" evidence="12">
    <location>
        <begin position="179"/>
        <end position="232"/>
    </location>
</feature>
<dbReference type="AlphaFoldDB" id="A0A9X3TZX8"/>
<dbReference type="RefSeq" id="WP_274944463.1">
    <property type="nucleotide sequence ID" value="NZ_JANWOI010000004.1"/>
</dbReference>
<dbReference type="PANTHER" id="PTHR45436:SF8">
    <property type="entry name" value="HISTIDINE KINASE"/>
    <property type="match status" value="1"/>
</dbReference>
<dbReference type="PROSITE" id="PS50109">
    <property type="entry name" value="HIS_KIN"/>
    <property type="match status" value="1"/>
</dbReference>
<dbReference type="SUPFAM" id="SSF55874">
    <property type="entry name" value="ATPase domain of HSP90 chaperone/DNA topoisomerase II/histidine kinase"/>
    <property type="match status" value="1"/>
</dbReference>
<evidence type="ECO:0000256" key="8">
    <source>
        <dbReference type="ARBA" id="ARBA00022989"/>
    </source>
</evidence>
<sequence>MRTINTTASRFVRIFLWGTFATIVIAYAILYFLTVPLLENRYAEAAHHEVEEFQAEFMKNGIPGVKSLMERRANESRNNESVYLLQSPTGLIVSGNLGSWPPSIEADGKWHRIQLLRRSDVTPTPIGFRAVPLPDRSWLLVGRDLQTSALFRKRVTEALTIALLVTAIVGLAGSYFLSRVLLQRVESITHGVDDIMRGDLSRRFERSAESDEFDRLGGALNGMLDRIEELMTSMRTITDSIAHDFRSSLMRMKTRLEAMVDKPNVDQRVKDTVAVVLTEADNLVTSLNALLEIARAEAGLSRDQMASVDLSALVKDLGELYHPVAEEKGINLKIEVSEELKVRGHRQLLAQAVSNLVENALKYSPEGSDVLLRTLLGNAGPVIVVADQGPGIPSEDWDKAQERFVRLETAHTHTVHGEGLGLSLVAAVAKLHSADFTLADNDPGLRASIKFLTLGRK</sequence>
<evidence type="ECO:0000256" key="7">
    <source>
        <dbReference type="ARBA" id="ARBA00022777"/>
    </source>
</evidence>
<dbReference type="Pfam" id="PF00672">
    <property type="entry name" value="HAMP"/>
    <property type="match status" value="1"/>
</dbReference>
<dbReference type="EC" id="2.7.13.3" evidence="3"/>
<dbReference type="CDD" id="cd00082">
    <property type="entry name" value="HisKA"/>
    <property type="match status" value="1"/>
</dbReference>
<dbReference type="SMART" id="SM00388">
    <property type="entry name" value="HisKA"/>
    <property type="match status" value="1"/>
</dbReference>
<dbReference type="Proteomes" id="UP001141619">
    <property type="component" value="Unassembled WGS sequence"/>
</dbReference>